<proteinExistence type="inferred from homology"/>
<protein>
    <recommendedName>
        <fullName evidence="3">Vesicle transport protein USE1</fullName>
    </recommendedName>
    <alternativeName>
        <fullName evidence="11">USE1-like protein</fullName>
    </alternativeName>
</protein>
<keyword evidence="10 12" id="KW-0472">Membrane</keyword>
<dbReference type="PANTHER" id="PTHR13050">
    <property type="entry name" value="USE1-LIKE PROTEIN"/>
    <property type="match status" value="1"/>
</dbReference>
<organism evidence="13 14">
    <name type="scientific">Dimorphilus gyrociliatus</name>
    <dbReference type="NCBI Taxonomy" id="2664684"/>
    <lineage>
        <taxon>Eukaryota</taxon>
        <taxon>Metazoa</taxon>
        <taxon>Spiralia</taxon>
        <taxon>Lophotrochozoa</taxon>
        <taxon>Annelida</taxon>
        <taxon>Polychaeta</taxon>
        <taxon>Polychaeta incertae sedis</taxon>
        <taxon>Dinophilidae</taxon>
        <taxon>Dimorphilus</taxon>
    </lineage>
</organism>
<dbReference type="GO" id="GO:0031201">
    <property type="term" value="C:SNARE complex"/>
    <property type="evidence" value="ECO:0007669"/>
    <property type="project" value="TreeGrafter"/>
</dbReference>
<dbReference type="GO" id="GO:0015031">
    <property type="term" value="P:protein transport"/>
    <property type="evidence" value="ECO:0007669"/>
    <property type="project" value="UniProtKB-KW"/>
</dbReference>
<keyword evidence="7" id="KW-0931">ER-Golgi transport</keyword>
<dbReference type="Proteomes" id="UP000549394">
    <property type="component" value="Unassembled WGS sequence"/>
</dbReference>
<dbReference type="GO" id="GO:0005789">
    <property type="term" value="C:endoplasmic reticulum membrane"/>
    <property type="evidence" value="ECO:0007669"/>
    <property type="project" value="UniProtKB-SubCell"/>
</dbReference>
<evidence type="ECO:0000256" key="1">
    <source>
        <dbReference type="ARBA" id="ARBA00004163"/>
    </source>
</evidence>
<evidence type="ECO:0000313" key="14">
    <source>
        <dbReference type="Proteomes" id="UP000549394"/>
    </source>
</evidence>
<evidence type="ECO:0000256" key="4">
    <source>
        <dbReference type="ARBA" id="ARBA00022448"/>
    </source>
</evidence>
<evidence type="ECO:0000313" key="13">
    <source>
        <dbReference type="EMBL" id="CAD5115769.1"/>
    </source>
</evidence>
<comment type="subcellular location">
    <subcellularLocation>
        <location evidence="1">Endoplasmic reticulum membrane</location>
        <topology evidence="1">Single-pass type IV membrane protein</topology>
    </subcellularLocation>
</comment>
<evidence type="ECO:0000256" key="10">
    <source>
        <dbReference type="ARBA" id="ARBA00023136"/>
    </source>
</evidence>
<name>A0A7I8VHF0_9ANNE</name>
<evidence type="ECO:0000256" key="2">
    <source>
        <dbReference type="ARBA" id="ARBA00007891"/>
    </source>
</evidence>
<dbReference type="EMBL" id="CAJFCJ010000006">
    <property type="protein sequence ID" value="CAD5115769.1"/>
    <property type="molecule type" value="Genomic_DNA"/>
</dbReference>
<evidence type="ECO:0000256" key="8">
    <source>
        <dbReference type="ARBA" id="ARBA00022927"/>
    </source>
</evidence>
<comment type="caution">
    <text evidence="13">The sequence shown here is derived from an EMBL/GenBank/DDBJ whole genome shotgun (WGS) entry which is preliminary data.</text>
</comment>
<evidence type="ECO:0000256" key="7">
    <source>
        <dbReference type="ARBA" id="ARBA00022892"/>
    </source>
</evidence>
<dbReference type="Pfam" id="PF09753">
    <property type="entry name" value="Use1"/>
    <property type="match status" value="1"/>
</dbReference>
<gene>
    <name evidence="13" type="ORF">DGYR_LOCUS4473</name>
</gene>
<keyword evidence="14" id="KW-1185">Reference proteome</keyword>
<evidence type="ECO:0000256" key="11">
    <source>
        <dbReference type="ARBA" id="ARBA00032711"/>
    </source>
</evidence>
<accession>A0A7I8VHF0</accession>
<evidence type="ECO:0000256" key="9">
    <source>
        <dbReference type="ARBA" id="ARBA00022989"/>
    </source>
</evidence>
<sequence>MLTRSKLEINFLRLLKKCEELAEGDDKDWRFESYVTSLQDMLSEIKKSPNKPMGDKIREYGKSVEFLQNLLASQQLSTEEKCVAAELFAPESKSASTLRLTKKSQFEKDARKELMGESRIRKRNVDAKMLLKEQEAEQDSIVEKMKGLTSAMKHQAKAAGDIIVADRKKVEDSLNVADTNYDNLKVESDRLEEYVVRSGCSCAMWLMLIFVVATFIGTVLFMRLFPKKR</sequence>
<evidence type="ECO:0000256" key="5">
    <source>
        <dbReference type="ARBA" id="ARBA00022692"/>
    </source>
</evidence>
<dbReference type="InterPro" id="IPR019150">
    <property type="entry name" value="Vesicle_transport_protein_Use1"/>
</dbReference>
<feature type="transmembrane region" description="Helical" evidence="12">
    <location>
        <begin position="203"/>
        <end position="225"/>
    </location>
</feature>
<evidence type="ECO:0000256" key="12">
    <source>
        <dbReference type="SAM" id="Phobius"/>
    </source>
</evidence>
<keyword evidence="4" id="KW-0813">Transport</keyword>
<dbReference type="CDD" id="cd15860">
    <property type="entry name" value="SNARE_USE1"/>
    <property type="match status" value="1"/>
</dbReference>
<dbReference type="GO" id="GO:0005484">
    <property type="term" value="F:SNAP receptor activity"/>
    <property type="evidence" value="ECO:0007669"/>
    <property type="project" value="TreeGrafter"/>
</dbReference>
<dbReference type="PANTHER" id="PTHR13050:SF7">
    <property type="entry name" value="VESICLE TRANSPORT PROTEIN USE1"/>
    <property type="match status" value="1"/>
</dbReference>
<reference evidence="13 14" key="1">
    <citation type="submission" date="2020-08" db="EMBL/GenBank/DDBJ databases">
        <authorList>
            <person name="Hejnol A."/>
        </authorList>
    </citation>
    <scope>NUCLEOTIDE SEQUENCE [LARGE SCALE GENOMIC DNA]</scope>
</reference>
<evidence type="ECO:0000256" key="3">
    <source>
        <dbReference type="ARBA" id="ARBA00015843"/>
    </source>
</evidence>
<dbReference type="GO" id="GO:0006890">
    <property type="term" value="P:retrograde vesicle-mediated transport, Golgi to endoplasmic reticulum"/>
    <property type="evidence" value="ECO:0007669"/>
    <property type="project" value="TreeGrafter"/>
</dbReference>
<dbReference type="AlphaFoldDB" id="A0A7I8VHF0"/>
<dbReference type="OrthoDB" id="4506189at2759"/>
<keyword evidence="9 12" id="KW-1133">Transmembrane helix</keyword>
<keyword evidence="5 12" id="KW-0812">Transmembrane</keyword>
<keyword evidence="6" id="KW-0256">Endoplasmic reticulum</keyword>
<comment type="similarity">
    <text evidence="2">Belongs to the USE1 family.</text>
</comment>
<keyword evidence="8" id="KW-0653">Protein transport</keyword>
<evidence type="ECO:0000256" key="6">
    <source>
        <dbReference type="ARBA" id="ARBA00022824"/>
    </source>
</evidence>